<sequence length="71" mass="7773">MTLGGTRLIQRLTSRSTDRTRRVPVRYEYPASVSRFETPQGRAGDTSAGPWEKGAVSSSSHVKISVRGVHS</sequence>
<gene>
    <name evidence="1" type="ORF">ACCO45_004961</name>
</gene>
<keyword evidence="2" id="KW-1185">Reference proteome</keyword>
<comment type="caution">
    <text evidence="1">The sequence shown here is derived from an EMBL/GenBank/DDBJ whole genome shotgun (WGS) entry which is preliminary data.</text>
</comment>
<proteinExistence type="predicted"/>
<organism evidence="1 2">
    <name type="scientific">Purpureocillium lilacinum</name>
    <name type="common">Paecilomyces lilacinus</name>
    <dbReference type="NCBI Taxonomy" id="33203"/>
    <lineage>
        <taxon>Eukaryota</taxon>
        <taxon>Fungi</taxon>
        <taxon>Dikarya</taxon>
        <taxon>Ascomycota</taxon>
        <taxon>Pezizomycotina</taxon>
        <taxon>Sordariomycetes</taxon>
        <taxon>Hypocreomycetidae</taxon>
        <taxon>Hypocreales</taxon>
        <taxon>Ophiocordycipitaceae</taxon>
        <taxon>Purpureocillium</taxon>
    </lineage>
</organism>
<dbReference type="Proteomes" id="UP001638806">
    <property type="component" value="Unassembled WGS sequence"/>
</dbReference>
<accession>A0ACC4DVB1</accession>
<name>A0ACC4DVB1_PURLI</name>
<evidence type="ECO:0000313" key="2">
    <source>
        <dbReference type="Proteomes" id="UP001638806"/>
    </source>
</evidence>
<reference evidence="1" key="1">
    <citation type="submission" date="2024-12" db="EMBL/GenBank/DDBJ databases">
        <title>Comparative genomics and development of molecular markers within Purpureocillium lilacinum and among Purpureocillium species.</title>
        <authorList>
            <person name="Yeh Z.-Y."/>
            <person name="Ni N.-T."/>
            <person name="Lo P.-H."/>
            <person name="Mushyakhwo K."/>
            <person name="Lin C.-F."/>
            <person name="Nai Y.-S."/>
        </authorList>
    </citation>
    <scope>NUCLEOTIDE SEQUENCE</scope>
    <source>
        <strain evidence="1">NCHU-NPUST-175</strain>
    </source>
</reference>
<evidence type="ECO:0000313" key="1">
    <source>
        <dbReference type="EMBL" id="KAL3959844.1"/>
    </source>
</evidence>
<protein>
    <submittedName>
        <fullName evidence="1">Uncharacterized protein</fullName>
    </submittedName>
</protein>
<dbReference type="EMBL" id="JBGNUJ010000004">
    <property type="protein sequence ID" value="KAL3959844.1"/>
    <property type="molecule type" value="Genomic_DNA"/>
</dbReference>